<evidence type="ECO:0000313" key="1">
    <source>
        <dbReference type="Proteomes" id="UP000790787"/>
    </source>
</evidence>
<reference evidence="2" key="2">
    <citation type="submission" date="2025-08" db="UniProtKB">
        <authorList>
            <consortium name="RefSeq"/>
        </authorList>
    </citation>
    <scope>IDENTIFICATION</scope>
    <source>
        <tissue evidence="2">Leaf</tissue>
    </source>
</reference>
<reference evidence="1" key="1">
    <citation type="journal article" date="2014" name="Nat. Commun.">
        <title>The tobacco genome sequence and its comparison with those of tomato and potato.</title>
        <authorList>
            <person name="Sierro N."/>
            <person name="Battey J.N."/>
            <person name="Ouadi S."/>
            <person name="Bakaher N."/>
            <person name="Bovet L."/>
            <person name="Willig A."/>
            <person name="Goepfert S."/>
            <person name="Peitsch M.C."/>
            <person name="Ivanov N.V."/>
        </authorList>
    </citation>
    <scope>NUCLEOTIDE SEQUENCE [LARGE SCALE GENOMIC DNA]</scope>
</reference>
<keyword evidence="1" id="KW-1185">Reference proteome</keyword>
<protein>
    <submittedName>
        <fullName evidence="2">Uncharacterized protein LOC107778740</fullName>
    </submittedName>
</protein>
<gene>
    <name evidence="2" type="primary">LOC107778740</name>
</gene>
<proteinExistence type="predicted"/>
<name>A0AC58UHL0_TOBAC</name>
<organism evidence="1 2">
    <name type="scientific">Nicotiana tabacum</name>
    <name type="common">Common tobacco</name>
    <dbReference type="NCBI Taxonomy" id="4097"/>
    <lineage>
        <taxon>Eukaryota</taxon>
        <taxon>Viridiplantae</taxon>
        <taxon>Streptophyta</taxon>
        <taxon>Embryophyta</taxon>
        <taxon>Tracheophyta</taxon>
        <taxon>Spermatophyta</taxon>
        <taxon>Magnoliopsida</taxon>
        <taxon>eudicotyledons</taxon>
        <taxon>Gunneridae</taxon>
        <taxon>Pentapetalae</taxon>
        <taxon>asterids</taxon>
        <taxon>lamiids</taxon>
        <taxon>Solanales</taxon>
        <taxon>Solanaceae</taxon>
        <taxon>Nicotianoideae</taxon>
        <taxon>Nicotianeae</taxon>
        <taxon>Nicotiana</taxon>
    </lineage>
</organism>
<evidence type="ECO:0000313" key="2">
    <source>
        <dbReference type="RefSeq" id="XP_075108982.1"/>
    </source>
</evidence>
<sequence>MLPLLKMLKRKTGGALKNVNLAYIQPASLARGRGQSFRSLGSAKVNVGKKNLFGEIKNYNSGASKQNKLAHNSNNLMPPGFDRMEEDIPFTQEAEMMQVGATSKNVRDTCSQPGALARGRGQSFRSLGSTKGNVGKKNLFGEIKNYNSGASKQNKLAHNSNNLMPPGFDMMEEDIPFTQEAEMMQETIATSKNVQDTYNQPGGLARGRGQNVRFVVSVKGIVGKRNVVRESKNHNSAASEQNKLAHNSNNLMPPSFDPMEDDVSLAQEDEMMQDLCESENPKKVRGKNRNKDVAGLKPGETFRVHFYHNRVVGKHQASFSRHLGILVRDCNICPLQVHSWKDIRKDKLEHMWRAVTDKFDSDDMNHQRDHVLNHMRKLQNNWRGSLHKYVKFKSLHEALKDVPDEVDKSD</sequence>
<accession>A0AC58UHL0</accession>
<dbReference type="RefSeq" id="XP_075108982.1">
    <property type="nucleotide sequence ID" value="XM_075252881.1"/>
</dbReference>
<dbReference type="Proteomes" id="UP000790787">
    <property type="component" value="Chromosome 1"/>
</dbReference>